<evidence type="ECO:0000313" key="6">
    <source>
        <dbReference type="EMBL" id="KAF9894187.1"/>
    </source>
</evidence>
<dbReference type="GO" id="GO:0003677">
    <property type="term" value="F:DNA binding"/>
    <property type="evidence" value="ECO:0007669"/>
    <property type="project" value="InterPro"/>
</dbReference>
<evidence type="ECO:0000256" key="4">
    <source>
        <dbReference type="SAM" id="MobiDB-lite"/>
    </source>
</evidence>
<feature type="region of interest" description="Disordered" evidence="4">
    <location>
        <begin position="1"/>
        <end position="97"/>
    </location>
</feature>
<organism evidence="6 7">
    <name type="scientific">Aspergillus nanangensis</name>
    <dbReference type="NCBI Taxonomy" id="2582783"/>
    <lineage>
        <taxon>Eukaryota</taxon>
        <taxon>Fungi</taxon>
        <taxon>Dikarya</taxon>
        <taxon>Ascomycota</taxon>
        <taxon>Pezizomycotina</taxon>
        <taxon>Eurotiomycetes</taxon>
        <taxon>Eurotiomycetidae</taxon>
        <taxon>Eurotiales</taxon>
        <taxon>Aspergillaceae</taxon>
        <taxon>Aspergillus</taxon>
        <taxon>Aspergillus subgen. Circumdati</taxon>
    </lineage>
</organism>
<dbReference type="GO" id="GO:0005634">
    <property type="term" value="C:nucleus"/>
    <property type="evidence" value="ECO:0007669"/>
    <property type="project" value="TreeGrafter"/>
</dbReference>
<protein>
    <recommendedName>
        <fullName evidence="5">Xylanolytic transcriptional activator regulatory domain-containing protein</fullName>
    </recommendedName>
</protein>
<reference evidence="6" key="1">
    <citation type="journal article" date="2019" name="Beilstein J. Org. Chem.">
        <title>Nanangenines: drimane sesquiterpenoids as the dominant metabolite cohort of a novel Australian fungus, Aspergillus nanangensis.</title>
        <authorList>
            <person name="Lacey H.J."/>
            <person name="Gilchrist C.L.M."/>
            <person name="Crombie A."/>
            <person name="Kalaitzis J.A."/>
            <person name="Vuong D."/>
            <person name="Rutledge P.J."/>
            <person name="Turner P."/>
            <person name="Pitt J.I."/>
            <person name="Lacey E."/>
            <person name="Chooi Y.H."/>
            <person name="Piggott A.M."/>
        </authorList>
    </citation>
    <scope>NUCLEOTIDE SEQUENCE</scope>
    <source>
        <strain evidence="6">MST-FP2251</strain>
    </source>
</reference>
<evidence type="ECO:0000313" key="7">
    <source>
        <dbReference type="Proteomes" id="UP001194746"/>
    </source>
</evidence>
<evidence type="ECO:0000259" key="5">
    <source>
        <dbReference type="Pfam" id="PF04082"/>
    </source>
</evidence>
<proteinExistence type="predicted"/>
<evidence type="ECO:0000256" key="2">
    <source>
        <dbReference type="ARBA" id="ARBA00023163"/>
    </source>
</evidence>
<feature type="region of interest" description="Disordered" evidence="4">
    <location>
        <begin position="561"/>
        <end position="668"/>
    </location>
</feature>
<dbReference type="CDD" id="cd12148">
    <property type="entry name" value="fungal_TF_MHR"/>
    <property type="match status" value="1"/>
</dbReference>
<keyword evidence="1" id="KW-0805">Transcription regulation</keyword>
<evidence type="ECO:0000256" key="3">
    <source>
        <dbReference type="ARBA" id="ARBA00023242"/>
    </source>
</evidence>
<feature type="compositionally biased region" description="Basic and acidic residues" evidence="4">
    <location>
        <begin position="594"/>
        <end position="605"/>
    </location>
</feature>
<dbReference type="PANTHER" id="PTHR31668">
    <property type="entry name" value="GLUCOSE TRANSPORT TRANSCRIPTION REGULATOR RGT1-RELATED-RELATED"/>
    <property type="match status" value="1"/>
</dbReference>
<sequence>MQGYSFAPAAGPPKEGHKKSPLAKPLFTNARTQEIDQGVESGVFGDNDQSTAENLSEVLAPYIRQQRRERAEPEVSSQDEAEEMLPPLNTGAGSSIRIPPELMPSEDEAMNYFKIYFNDIHPYVPVIHRSHFYYQWQHERHLISPLLLEALFACAGRLSDDPAQGAQWLALANRHESSFMDVPRLSTIQAFLLLLKARESLPKKGYYYRSWQMVKTIVSMSKDLDIHEHYNAHAEQRECDLNIMECLIQTRVWQALLIVEVMIGAPQGRSDYGVDLDTVNMHPASDIKGLDQFEIDRSRQYSSFVQNAGNIRVITDIYHKIKKQKDWGANPKFVEKGNLHMRILEQCSAAWPMPEIQAQVDSLRLAFSADTNRSFELKPSFPYGSPSEPYHPSPPPLDSQYHGQINQIPSGVQSRVGYTTYPVTPPISAGTEDSKSDSSQLQPLGLIPSHPVPGHSIETPLVDENSWDPTRIINQWDMAFSMAPSTINSPPMALTNTVQPADPFLTRSNNSSLVTRQRLQFVAWVEMSLRATLIVFLTFPFLGQFEKAGLFESRKVFRYHNSRGNQSGSTSTSSPRPPKKSNFPPANLAPRNANSDRPRPRRVFDARSLGAPQAGGQSGNVLRSPKPRTNRNGPPAHARRSRPPTRSSPSKDKRGPRRRAPRQLETDGVDMIQKQEIEKVYQELAEGAKQAPARYRPQQFDINTLRETWPTLPTSVAAHTAGVVEKLSLMSERYPNAHHPSYELGKRLFKGQYVRFLNEKEKSEAMAEAQKLSQQRADQYSQRKGDLVEPETVGFNPASAETQKSLVQTLVQGNYPRVQASSDGKSPVLGEILRNLDNNETYRTAGKNSQFMAKVESLLTSSRPAKRA</sequence>
<feature type="region of interest" description="Disordered" evidence="4">
    <location>
        <begin position="422"/>
        <end position="442"/>
    </location>
</feature>
<feature type="region of interest" description="Disordered" evidence="4">
    <location>
        <begin position="378"/>
        <end position="404"/>
    </location>
</feature>
<comment type="caution">
    <text evidence="6">The sequence shown here is derived from an EMBL/GenBank/DDBJ whole genome shotgun (WGS) entry which is preliminary data.</text>
</comment>
<evidence type="ECO:0000256" key="1">
    <source>
        <dbReference type="ARBA" id="ARBA00023015"/>
    </source>
</evidence>
<dbReference type="EMBL" id="VCAU01000004">
    <property type="protein sequence ID" value="KAF9894187.1"/>
    <property type="molecule type" value="Genomic_DNA"/>
</dbReference>
<keyword evidence="2" id="KW-0804">Transcription</keyword>
<accession>A0AAD4CX93</accession>
<reference evidence="6" key="2">
    <citation type="submission" date="2020-02" db="EMBL/GenBank/DDBJ databases">
        <authorList>
            <person name="Gilchrist C.L.M."/>
            <person name="Chooi Y.-H."/>
        </authorList>
    </citation>
    <scope>NUCLEOTIDE SEQUENCE</scope>
    <source>
        <strain evidence="6">MST-FP2251</strain>
    </source>
</reference>
<dbReference type="AlphaFoldDB" id="A0AAD4CX93"/>
<dbReference type="Proteomes" id="UP001194746">
    <property type="component" value="Unassembled WGS sequence"/>
</dbReference>
<dbReference type="GO" id="GO:0008270">
    <property type="term" value="F:zinc ion binding"/>
    <property type="evidence" value="ECO:0007669"/>
    <property type="project" value="InterPro"/>
</dbReference>
<dbReference type="GO" id="GO:0001080">
    <property type="term" value="P:nitrogen catabolite activation of transcription from RNA polymerase II promoter"/>
    <property type="evidence" value="ECO:0007669"/>
    <property type="project" value="TreeGrafter"/>
</dbReference>
<keyword evidence="3" id="KW-0539">Nucleus</keyword>
<dbReference type="InterPro" id="IPR007219">
    <property type="entry name" value="XnlR_reg_dom"/>
</dbReference>
<feature type="domain" description="Xylanolytic transcriptional activator regulatory" evidence="5">
    <location>
        <begin position="114"/>
        <end position="239"/>
    </location>
</feature>
<name>A0AAD4CX93_ASPNN</name>
<dbReference type="InterPro" id="IPR050797">
    <property type="entry name" value="Carb_Metab_Trans_Reg"/>
</dbReference>
<dbReference type="Pfam" id="PF04082">
    <property type="entry name" value="Fungal_trans"/>
    <property type="match status" value="1"/>
</dbReference>
<dbReference type="PANTHER" id="PTHR31668:SF17">
    <property type="entry name" value="ZN(II)2CYS6 TRANSCRIPTION FACTOR (EUROFUNG)"/>
    <property type="match status" value="1"/>
</dbReference>
<dbReference type="GO" id="GO:0006351">
    <property type="term" value="P:DNA-templated transcription"/>
    <property type="evidence" value="ECO:0007669"/>
    <property type="project" value="InterPro"/>
</dbReference>
<feature type="compositionally biased region" description="Low complexity" evidence="4">
    <location>
        <begin position="562"/>
        <end position="574"/>
    </location>
</feature>
<gene>
    <name evidence="6" type="ORF">FE257_007689</name>
</gene>
<keyword evidence="7" id="KW-1185">Reference proteome</keyword>